<feature type="transmembrane region" description="Helical" evidence="2">
    <location>
        <begin position="167"/>
        <end position="192"/>
    </location>
</feature>
<dbReference type="NCBIfam" id="TIGR02123">
    <property type="entry name" value="TRAP_fused"/>
    <property type="match status" value="1"/>
</dbReference>
<dbReference type="EMBL" id="FOJO01000035">
    <property type="protein sequence ID" value="SFA61350.1"/>
    <property type="molecule type" value="Genomic_DNA"/>
</dbReference>
<feature type="transmembrane region" description="Helical" evidence="2">
    <location>
        <begin position="66"/>
        <end position="86"/>
    </location>
</feature>
<feature type="transmembrane region" description="Helical" evidence="2">
    <location>
        <begin position="581"/>
        <end position="597"/>
    </location>
</feature>
<feature type="transmembrane region" description="Helical" evidence="2">
    <location>
        <begin position="554"/>
        <end position="574"/>
    </location>
</feature>
<name>A0A1I0UBR4_9RHOB</name>
<feature type="transmembrane region" description="Helical" evidence="2">
    <location>
        <begin position="37"/>
        <end position="54"/>
    </location>
</feature>
<evidence type="ECO:0000259" key="3">
    <source>
        <dbReference type="Pfam" id="PF06808"/>
    </source>
</evidence>
<comment type="subcellular location">
    <subcellularLocation>
        <location evidence="1">Cell inner membrane</location>
        <topology evidence="1">Multi-pass membrane protein</topology>
    </subcellularLocation>
</comment>
<evidence type="ECO:0000313" key="5">
    <source>
        <dbReference type="Proteomes" id="UP000182312"/>
    </source>
</evidence>
<feature type="transmembrane region" description="Helical" evidence="2">
    <location>
        <begin position="291"/>
        <end position="316"/>
    </location>
</feature>
<feature type="transmembrane region" description="Helical" evidence="2">
    <location>
        <begin position="398"/>
        <end position="416"/>
    </location>
</feature>
<dbReference type="Proteomes" id="UP000182312">
    <property type="component" value="Unassembled WGS sequence"/>
</dbReference>
<keyword evidence="1" id="KW-0813">Transport</keyword>
<dbReference type="PANTHER" id="PTHR43849:SF2">
    <property type="entry name" value="BLL3936 PROTEIN"/>
    <property type="match status" value="1"/>
</dbReference>
<feature type="transmembrane region" description="Helical" evidence="2">
    <location>
        <begin position="212"/>
        <end position="236"/>
    </location>
</feature>
<feature type="transmembrane region" description="Helical" evidence="2">
    <location>
        <begin position="98"/>
        <end position="117"/>
    </location>
</feature>
<feature type="transmembrane region" description="Helical" evidence="2">
    <location>
        <begin position="521"/>
        <end position="542"/>
    </location>
</feature>
<feature type="transmembrane region" description="Helical" evidence="2">
    <location>
        <begin position="436"/>
        <end position="453"/>
    </location>
</feature>
<accession>A0A1I0UBR4</accession>
<evidence type="ECO:0000313" key="4">
    <source>
        <dbReference type="EMBL" id="SFA61350.1"/>
    </source>
</evidence>
<feature type="transmembrane region" description="Helical" evidence="2">
    <location>
        <begin position="337"/>
        <end position="354"/>
    </location>
</feature>
<dbReference type="GO" id="GO:0022857">
    <property type="term" value="F:transmembrane transporter activity"/>
    <property type="evidence" value="ECO:0007669"/>
    <property type="project" value="UniProtKB-UniRule"/>
</dbReference>
<feature type="transmembrane region" description="Helical" evidence="2">
    <location>
        <begin position="360"/>
        <end position="377"/>
    </location>
</feature>
<dbReference type="PANTHER" id="PTHR43849">
    <property type="entry name" value="BLL3936 PROTEIN"/>
    <property type="match status" value="1"/>
</dbReference>
<keyword evidence="1" id="KW-0997">Cell inner membrane</keyword>
<evidence type="ECO:0000256" key="2">
    <source>
        <dbReference type="SAM" id="Phobius"/>
    </source>
</evidence>
<feature type="transmembrane region" description="Helical" evidence="2">
    <location>
        <begin position="603"/>
        <end position="623"/>
    </location>
</feature>
<feature type="domain" description="TRAP C4-dicarboxylate transport system permease DctM subunit" evidence="3">
    <location>
        <begin position="110"/>
        <end position="544"/>
    </location>
</feature>
<comment type="function">
    <text evidence="1">Part of the tripartite ATP-independent periplasmic (TRAP) transport system.</text>
</comment>
<feature type="transmembrane region" description="Helical" evidence="2">
    <location>
        <begin position="123"/>
        <end position="146"/>
    </location>
</feature>
<sequence length="634" mass="65940">MTRTVLIRGLGTVMVIAAVLWALNVQRIFGLNLYKGQFLYLLVALSAVVIFIQHPFDPARPGLSRAIDIPLCGLGTLAAIYTIFRFPQLLDDASFRDFSAAGLVVAAALIVLLIEGVRRTAGIALAVIAVAAILIAVFAQYLPGVLAGRPFRADAFLYQMAFQDGNILGAPLSIVGTVVIAFVLMGAMLQAAGGGDFFSNLAAAMMGASRGGSAKIAVTASGFFGAISGSAVSNVVSTGMITIPMMKKAGYKDDTAAGLEAVASTGGQLVPPVMGAAAFLMAVVAEVEYSAVVVASIIPAVLYYVGLFLQIDLIAARDGIRGERDEQLSVRDELRHGWVFILPFVVLIYGLFVLVWRPEYAALVATATMIAALVIFGHRGNRPTLKTFADAMAGTAEAGVSIIFIAAVAGIVIGALNSSGVLFNISEAIVDIGGRNLPLLLVLSAIICIILGMGMPTVGVYALLSSLIAVPLVDLGIEKISAHLFVLYLGMMSMMTPPVAIAAFAAAAIARTDPIRTGFKAMRLGWSAYVIPFVFVVEPALILNGTLLDSLEAVLRACLGIWLVTAAIVGYGSASLQGGRRAGYAVLGIALLVPGSIVPGGTVPALIILALGIAVVVYEFIIVRQAQTARGGKT</sequence>
<evidence type="ECO:0000256" key="1">
    <source>
        <dbReference type="RuleBase" id="RU369079"/>
    </source>
</evidence>
<feature type="transmembrane region" description="Helical" evidence="2">
    <location>
        <begin position="6"/>
        <end position="25"/>
    </location>
</feature>
<feature type="transmembrane region" description="Helical" evidence="2">
    <location>
        <begin position="257"/>
        <end position="285"/>
    </location>
</feature>
<dbReference type="OrthoDB" id="9759894at2"/>
<gene>
    <name evidence="4" type="ORF">SAMN04487972_13521</name>
</gene>
<dbReference type="RefSeq" id="WP_052081737.1">
    <property type="nucleotide sequence ID" value="NZ_FOJO01000035.1"/>
</dbReference>
<dbReference type="Pfam" id="PF06808">
    <property type="entry name" value="DctM"/>
    <property type="match status" value="1"/>
</dbReference>
<organism evidence="4 5">
    <name type="scientific">Paracoccus halophilus</name>
    <dbReference type="NCBI Taxonomy" id="376733"/>
    <lineage>
        <taxon>Bacteria</taxon>
        <taxon>Pseudomonadati</taxon>
        <taxon>Pseudomonadota</taxon>
        <taxon>Alphaproteobacteria</taxon>
        <taxon>Rhodobacterales</taxon>
        <taxon>Paracoccaceae</taxon>
        <taxon>Paracoccus</taxon>
    </lineage>
</organism>
<keyword evidence="1" id="KW-1003">Cell membrane</keyword>
<feature type="transmembrane region" description="Helical" evidence="2">
    <location>
        <begin position="483"/>
        <end position="509"/>
    </location>
</feature>
<protein>
    <submittedName>
        <fullName evidence="4">TRAP transporter, 4TM/12TM fusion protein</fullName>
    </submittedName>
</protein>
<proteinExistence type="predicted"/>
<keyword evidence="2" id="KW-0472">Membrane</keyword>
<keyword evidence="2" id="KW-1133">Transmembrane helix</keyword>
<dbReference type="AlphaFoldDB" id="A0A1I0UBR4"/>
<reference evidence="4 5" key="1">
    <citation type="submission" date="2016-10" db="EMBL/GenBank/DDBJ databases">
        <authorList>
            <person name="de Groot N.N."/>
        </authorList>
    </citation>
    <scope>NUCLEOTIDE SEQUENCE [LARGE SCALE GENOMIC DNA]</scope>
    <source>
        <strain evidence="4 5">CGMCC 1.6117</strain>
    </source>
</reference>
<dbReference type="InterPro" id="IPR010656">
    <property type="entry name" value="DctM"/>
</dbReference>
<dbReference type="GO" id="GO:0005886">
    <property type="term" value="C:plasma membrane"/>
    <property type="evidence" value="ECO:0007669"/>
    <property type="project" value="UniProtKB-SubCell"/>
</dbReference>
<dbReference type="InterPro" id="IPR011853">
    <property type="entry name" value="TRAP_DctM-Dct_fused"/>
</dbReference>
<keyword evidence="2" id="KW-0812">Transmembrane</keyword>